<dbReference type="AlphaFoldDB" id="K2GSD3"/>
<dbReference type="InterPro" id="IPR001173">
    <property type="entry name" value="Glyco_trans_2-like"/>
</dbReference>
<keyword evidence="2" id="KW-0808">Transferase</keyword>
<dbReference type="SUPFAM" id="SSF53448">
    <property type="entry name" value="Nucleotide-diphospho-sugar transferases"/>
    <property type="match status" value="1"/>
</dbReference>
<dbReference type="CDD" id="cd06433">
    <property type="entry name" value="GT_2_WfgS_like"/>
    <property type="match status" value="1"/>
</dbReference>
<reference evidence="2" key="1">
    <citation type="journal article" date="2012" name="Science">
        <title>Fermentation, hydrogen, and sulfur metabolism in multiple uncultivated bacterial phyla.</title>
        <authorList>
            <person name="Wrighton K.C."/>
            <person name="Thomas B.C."/>
            <person name="Sharon I."/>
            <person name="Miller C.S."/>
            <person name="Castelle C.J."/>
            <person name="VerBerkmoes N.C."/>
            <person name="Wilkins M.J."/>
            <person name="Hettich R.L."/>
            <person name="Lipton M.S."/>
            <person name="Williams K.H."/>
            <person name="Long P.E."/>
            <person name="Banfield J.F."/>
        </authorList>
    </citation>
    <scope>NUCLEOTIDE SEQUENCE [LARGE SCALE GENOMIC DNA]</scope>
</reference>
<organism evidence="2">
    <name type="scientific">uncultured bacterium</name>
    <name type="common">gcode 4</name>
    <dbReference type="NCBI Taxonomy" id="1234023"/>
    <lineage>
        <taxon>Bacteria</taxon>
        <taxon>environmental samples</taxon>
    </lineage>
</organism>
<dbReference type="InterPro" id="IPR029044">
    <property type="entry name" value="Nucleotide-diphossugar_trans"/>
</dbReference>
<sequence>MKISIITPSFNQSEFIERTILSVISQSWDFELEYIIMDWWSNDWSLEIIKKYENLLIRWKIEINCTKIDFIWKSEKDKWQSDAINKWLKLATWDIVAYLNSDDTHIPWALQKVIDYLWNSDKKWSYGKCRIIDKFDIEIRKWITLYKNILGRNFSYSKLLTENYISQMTVFWKREIMDDIWYFNENEHLCMDYEYWLRLWSKYNPVYISEYIANFRFYQTSKSGSRFKIQFKDELRLAEKYAGWKYKFSLLLHSFNYYKIVFIYKILSFLKI</sequence>
<dbReference type="Gene3D" id="3.90.550.10">
    <property type="entry name" value="Spore Coat Polysaccharide Biosynthesis Protein SpsA, Chain A"/>
    <property type="match status" value="1"/>
</dbReference>
<protein>
    <submittedName>
        <fullName evidence="2">Glycosyl transferase family protein</fullName>
    </submittedName>
</protein>
<dbReference type="PANTHER" id="PTHR22916:SF65">
    <property type="entry name" value="SLR1065 PROTEIN"/>
    <property type="match status" value="1"/>
</dbReference>
<evidence type="ECO:0000313" key="2">
    <source>
        <dbReference type="EMBL" id="EKE26190.1"/>
    </source>
</evidence>
<evidence type="ECO:0000259" key="1">
    <source>
        <dbReference type="Pfam" id="PF00535"/>
    </source>
</evidence>
<name>K2GSD3_9BACT</name>
<dbReference type="EMBL" id="AMFJ01000909">
    <property type="protein sequence ID" value="EKE26190.1"/>
    <property type="molecule type" value="Genomic_DNA"/>
</dbReference>
<dbReference type="GO" id="GO:0016740">
    <property type="term" value="F:transferase activity"/>
    <property type="evidence" value="ECO:0007669"/>
    <property type="project" value="UniProtKB-KW"/>
</dbReference>
<feature type="domain" description="Glycosyltransferase 2-like" evidence="1">
    <location>
        <begin position="4"/>
        <end position="141"/>
    </location>
</feature>
<accession>K2GSD3</accession>
<dbReference type="Pfam" id="PF00535">
    <property type="entry name" value="Glycos_transf_2"/>
    <property type="match status" value="1"/>
</dbReference>
<proteinExistence type="predicted"/>
<comment type="caution">
    <text evidence="2">The sequence shown here is derived from an EMBL/GenBank/DDBJ whole genome shotgun (WGS) entry which is preliminary data.</text>
</comment>
<dbReference type="PANTHER" id="PTHR22916">
    <property type="entry name" value="GLYCOSYLTRANSFERASE"/>
    <property type="match status" value="1"/>
</dbReference>
<gene>
    <name evidence="2" type="ORF">ACD_4C00393G0010</name>
</gene>